<comment type="subcellular location">
    <subcellularLocation>
        <location evidence="9">Cytoplasm</location>
    </subcellularLocation>
</comment>
<keyword evidence="7 9" id="KW-0067">ATP-binding</keyword>
<evidence type="ECO:0000256" key="9">
    <source>
        <dbReference type="HAMAP-Rule" id="MF_00328"/>
    </source>
</evidence>
<sequence>MKGGRLFVVSAPSGAGKTTLCEAARQQLPDLVYSVSSTTRPPREGEQEGVDYFFVTEAQFRSGIDAGQWAEWARVHDNYYGTAARFIEAHLEAGRDVLLDIDVQGTEQILQRYPDAITIFIMAPSMAVLRQRITDRGLDSGPVIDKRMDNAAAEIARQGMYCHTVVNDDLSDAISRFVSILKGEACLKGEAGCRGR</sequence>
<dbReference type="AlphaFoldDB" id="A0A5K7YZG8"/>
<keyword evidence="5 9" id="KW-0547">Nucleotide-binding</keyword>
<evidence type="ECO:0000256" key="1">
    <source>
        <dbReference type="ARBA" id="ARBA00005790"/>
    </source>
</evidence>
<keyword evidence="4 9" id="KW-0808">Transferase</keyword>
<dbReference type="GO" id="GO:0005524">
    <property type="term" value="F:ATP binding"/>
    <property type="evidence" value="ECO:0007669"/>
    <property type="project" value="UniProtKB-UniRule"/>
</dbReference>
<dbReference type="Proteomes" id="UP000427906">
    <property type="component" value="Chromosome"/>
</dbReference>
<dbReference type="InterPro" id="IPR020590">
    <property type="entry name" value="Guanylate_kinase_CS"/>
</dbReference>
<dbReference type="GO" id="GO:0005829">
    <property type="term" value="C:cytosol"/>
    <property type="evidence" value="ECO:0007669"/>
    <property type="project" value="TreeGrafter"/>
</dbReference>
<evidence type="ECO:0000256" key="7">
    <source>
        <dbReference type="ARBA" id="ARBA00022840"/>
    </source>
</evidence>
<evidence type="ECO:0000313" key="12">
    <source>
        <dbReference type="Proteomes" id="UP000427906"/>
    </source>
</evidence>
<dbReference type="PANTHER" id="PTHR23117">
    <property type="entry name" value="GUANYLATE KINASE-RELATED"/>
    <property type="match status" value="1"/>
</dbReference>
<evidence type="ECO:0000313" key="11">
    <source>
        <dbReference type="EMBL" id="BBO72571.1"/>
    </source>
</evidence>
<evidence type="ECO:0000256" key="3">
    <source>
        <dbReference type="ARBA" id="ARBA00016296"/>
    </source>
</evidence>
<reference evidence="11 12" key="1">
    <citation type="submission" date="2019-11" db="EMBL/GenBank/DDBJ databases">
        <title>Comparative genomics of hydrocarbon-degrading Desulfosarcina strains.</title>
        <authorList>
            <person name="Watanabe M."/>
            <person name="Kojima H."/>
            <person name="Fukui M."/>
        </authorList>
    </citation>
    <scope>NUCLEOTIDE SEQUENCE [LARGE SCALE GENOMIC DNA]</scope>
    <source>
        <strain evidence="11 12">PL12</strain>
    </source>
</reference>
<evidence type="ECO:0000259" key="10">
    <source>
        <dbReference type="PROSITE" id="PS50052"/>
    </source>
</evidence>
<dbReference type="InterPro" id="IPR027417">
    <property type="entry name" value="P-loop_NTPase"/>
</dbReference>
<dbReference type="EMBL" id="AP021874">
    <property type="protein sequence ID" value="BBO72571.1"/>
    <property type="molecule type" value="Genomic_DNA"/>
</dbReference>
<gene>
    <name evidence="9 11" type="primary">gmk</name>
    <name evidence="11" type="ORF">DSCA_65010</name>
</gene>
<dbReference type="SMART" id="SM00072">
    <property type="entry name" value="GuKc"/>
    <property type="match status" value="1"/>
</dbReference>
<dbReference type="KEGG" id="dalk:DSCA_65010"/>
<feature type="domain" description="Guanylate kinase-like" evidence="10">
    <location>
        <begin position="4"/>
        <end position="182"/>
    </location>
</feature>
<dbReference type="PROSITE" id="PS00856">
    <property type="entry name" value="GUANYLATE_KINASE_1"/>
    <property type="match status" value="1"/>
</dbReference>
<dbReference type="Gene3D" id="3.30.63.10">
    <property type="entry name" value="Guanylate Kinase phosphate binding domain"/>
    <property type="match status" value="1"/>
</dbReference>
<dbReference type="PROSITE" id="PS50052">
    <property type="entry name" value="GUANYLATE_KINASE_2"/>
    <property type="match status" value="1"/>
</dbReference>
<dbReference type="FunFam" id="3.30.63.10:FF:000002">
    <property type="entry name" value="Guanylate kinase 1"/>
    <property type="match status" value="1"/>
</dbReference>
<dbReference type="EC" id="2.7.4.8" evidence="2 9"/>
<dbReference type="Pfam" id="PF00625">
    <property type="entry name" value="Guanylate_kin"/>
    <property type="match status" value="1"/>
</dbReference>
<keyword evidence="9" id="KW-0963">Cytoplasm</keyword>
<name>A0A5K7YZG8_9BACT</name>
<comment type="similarity">
    <text evidence="1 9">Belongs to the guanylate kinase family.</text>
</comment>
<feature type="binding site" evidence="9">
    <location>
        <begin position="11"/>
        <end position="18"/>
    </location>
    <ligand>
        <name>ATP</name>
        <dbReference type="ChEBI" id="CHEBI:30616"/>
    </ligand>
</feature>
<comment type="function">
    <text evidence="9">Essential for recycling GMP and indirectly, cGMP.</text>
</comment>
<dbReference type="PANTHER" id="PTHR23117:SF13">
    <property type="entry name" value="GUANYLATE KINASE"/>
    <property type="match status" value="1"/>
</dbReference>
<dbReference type="HAMAP" id="MF_00328">
    <property type="entry name" value="Guanylate_kinase"/>
    <property type="match status" value="1"/>
</dbReference>
<evidence type="ECO:0000256" key="8">
    <source>
        <dbReference type="ARBA" id="ARBA00030128"/>
    </source>
</evidence>
<dbReference type="InterPro" id="IPR008144">
    <property type="entry name" value="Guanylate_kin-like_dom"/>
</dbReference>
<dbReference type="NCBIfam" id="TIGR03263">
    <property type="entry name" value="guanyl_kin"/>
    <property type="match status" value="1"/>
</dbReference>
<comment type="catalytic activity">
    <reaction evidence="9">
        <text>GMP + ATP = GDP + ADP</text>
        <dbReference type="Rhea" id="RHEA:20780"/>
        <dbReference type="ChEBI" id="CHEBI:30616"/>
        <dbReference type="ChEBI" id="CHEBI:58115"/>
        <dbReference type="ChEBI" id="CHEBI:58189"/>
        <dbReference type="ChEBI" id="CHEBI:456216"/>
        <dbReference type="EC" id="2.7.4.8"/>
    </reaction>
</comment>
<dbReference type="InterPro" id="IPR017665">
    <property type="entry name" value="Guanylate_kinase"/>
</dbReference>
<keyword evidence="6 9" id="KW-0418">Kinase</keyword>
<dbReference type="InterPro" id="IPR008145">
    <property type="entry name" value="GK/Ca_channel_bsu"/>
</dbReference>
<dbReference type="OrthoDB" id="9808150at2"/>
<organism evidence="11 12">
    <name type="scientific">Desulfosarcina alkanivorans</name>
    <dbReference type="NCBI Taxonomy" id="571177"/>
    <lineage>
        <taxon>Bacteria</taxon>
        <taxon>Pseudomonadati</taxon>
        <taxon>Thermodesulfobacteriota</taxon>
        <taxon>Desulfobacteria</taxon>
        <taxon>Desulfobacterales</taxon>
        <taxon>Desulfosarcinaceae</taxon>
        <taxon>Desulfosarcina</taxon>
    </lineage>
</organism>
<protein>
    <recommendedName>
        <fullName evidence="3 9">Guanylate kinase</fullName>
        <ecNumber evidence="2 9">2.7.4.8</ecNumber>
    </recommendedName>
    <alternativeName>
        <fullName evidence="8 9">GMP kinase</fullName>
    </alternativeName>
</protein>
<dbReference type="Gene3D" id="3.40.50.300">
    <property type="entry name" value="P-loop containing nucleotide triphosphate hydrolases"/>
    <property type="match status" value="1"/>
</dbReference>
<keyword evidence="12" id="KW-1185">Reference proteome</keyword>
<accession>A0A5K7YZG8</accession>
<evidence type="ECO:0000256" key="5">
    <source>
        <dbReference type="ARBA" id="ARBA00022741"/>
    </source>
</evidence>
<dbReference type="CDD" id="cd00071">
    <property type="entry name" value="GMPK"/>
    <property type="match status" value="1"/>
</dbReference>
<proteinExistence type="inferred from homology"/>
<dbReference type="SUPFAM" id="SSF52540">
    <property type="entry name" value="P-loop containing nucleoside triphosphate hydrolases"/>
    <property type="match status" value="1"/>
</dbReference>
<evidence type="ECO:0000256" key="2">
    <source>
        <dbReference type="ARBA" id="ARBA00012961"/>
    </source>
</evidence>
<evidence type="ECO:0000256" key="6">
    <source>
        <dbReference type="ARBA" id="ARBA00022777"/>
    </source>
</evidence>
<evidence type="ECO:0000256" key="4">
    <source>
        <dbReference type="ARBA" id="ARBA00022679"/>
    </source>
</evidence>
<dbReference type="GO" id="GO:0004385">
    <property type="term" value="F:GMP kinase activity"/>
    <property type="evidence" value="ECO:0007669"/>
    <property type="project" value="UniProtKB-UniRule"/>
</dbReference>